<organism evidence="3 4">
    <name type="scientific">Streptomyces filipinensis</name>
    <dbReference type="NCBI Taxonomy" id="66887"/>
    <lineage>
        <taxon>Bacteria</taxon>
        <taxon>Bacillati</taxon>
        <taxon>Actinomycetota</taxon>
        <taxon>Actinomycetes</taxon>
        <taxon>Kitasatosporales</taxon>
        <taxon>Streptomycetaceae</taxon>
        <taxon>Streptomyces</taxon>
    </lineage>
</organism>
<dbReference type="Pfam" id="PF02627">
    <property type="entry name" value="CMD"/>
    <property type="match status" value="1"/>
</dbReference>
<feature type="domain" description="Carboxymuconolactone decarboxylase-like" evidence="1">
    <location>
        <begin position="282"/>
        <end position="364"/>
    </location>
</feature>
<accession>A0A918IFS2</accession>
<dbReference type="SUPFAM" id="SSF53474">
    <property type="entry name" value="alpha/beta-Hydrolases"/>
    <property type="match status" value="1"/>
</dbReference>
<name>A0A918IFS2_9ACTN</name>
<evidence type="ECO:0000313" key="3">
    <source>
        <dbReference type="EMBL" id="GGV08565.1"/>
    </source>
</evidence>
<dbReference type="PANTHER" id="PTHR33570">
    <property type="entry name" value="4-CARBOXYMUCONOLACTONE DECARBOXYLASE FAMILY PROTEIN"/>
    <property type="match status" value="1"/>
</dbReference>
<keyword evidence="4" id="KW-1185">Reference proteome</keyword>
<dbReference type="SUPFAM" id="SSF69118">
    <property type="entry name" value="AhpD-like"/>
    <property type="match status" value="1"/>
</dbReference>
<gene>
    <name evidence="3" type="ORF">GCM10010260_53300</name>
</gene>
<dbReference type="Proteomes" id="UP000618795">
    <property type="component" value="Unassembled WGS sequence"/>
</dbReference>
<dbReference type="GO" id="GO:0051920">
    <property type="term" value="F:peroxiredoxin activity"/>
    <property type="evidence" value="ECO:0007669"/>
    <property type="project" value="InterPro"/>
</dbReference>
<dbReference type="PRINTS" id="PR00111">
    <property type="entry name" value="ABHYDROLASE"/>
</dbReference>
<reference evidence="3" key="1">
    <citation type="journal article" date="2014" name="Int. J. Syst. Evol. Microbiol.">
        <title>Complete genome sequence of Corynebacterium casei LMG S-19264T (=DSM 44701T), isolated from a smear-ripened cheese.</title>
        <authorList>
            <consortium name="US DOE Joint Genome Institute (JGI-PGF)"/>
            <person name="Walter F."/>
            <person name="Albersmeier A."/>
            <person name="Kalinowski J."/>
            <person name="Ruckert C."/>
        </authorList>
    </citation>
    <scope>NUCLEOTIDE SEQUENCE</scope>
    <source>
        <strain evidence="3">JCM 4369</strain>
    </source>
</reference>
<dbReference type="InterPro" id="IPR000073">
    <property type="entry name" value="AB_hydrolase_1"/>
</dbReference>
<dbReference type="GO" id="GO:0047570">
    <property type="term" value="F:3-oxoadipate enol-lactonase activity"/>
    <property type="evidence" value="ECO:0007669"/>
    <property type="project" value="InterPro"/>
</dbReference>
<evidence type="ECO:0000259" key="1">
    <source>
        <dbReference type="Pfam" id="PF02627"/>
    </source>
</evidence>
<dbReference type="AlphaFoldDB" id="A0A918IFS2"/>
<dbReference type="RefSeq" id="WP_191876048.1">
    <property type="nucleotide sequence ID" value="NZ_BMTD01000012.1"/>
</dbReference>
<comment type="caution">
    <text evidence="3">The sequence shown here is derived from an EMBL/GenBank/DDBJ whole genome shotgun (WGS) entry which is preliminary data.</text>
</comment>
<dbReference type="NCBIfam" id="TIGR02427">
    <property type="entry name" value="protocat_pcaD"/>
    <property type="match status" value="1"/>
</dbReference>
<dbReference type="InterPro" id="IPR052512">
    <property type="entry name" value="4CMD/NDH-1_regulator"/>
</dbReference>
<proteinExistence type="predicted"/>
<dbReference type="InterPro" id="IPR026968">
    <property type="entry name" value="PcaD/CatD"/>
</dbReference>
<dbReference type="InterPro" id="IPR003779">
    <property type="entry name" value="CMD-like"/>
</dbReference>
<evidence type="ECO:0000313" key="4">
    <source>
        <dbReference type="Proteomes" id="UP000618795"/>
    </source>
</evidence>
<evidence type="ECO:0000259" key="2">
    <source>
        <dbReference type="Pfam" id="PF12697"/>
    </source>
</evidence>
<dbReference type="Pfam" id="PF12697">
    <property type="entry name" value="Abhydrolase_6"/>
    <property type="match status" value="1"/>
</dbReference>
<dbReference type="NCBIfam" id="TIGR02425">
    <property type="entry name" value="decarb_PcaC"/>
    <property type="match status" value="1"/>
</dbReference>
<dbReference type="Gene3D" id="1.20.1290.10">
    <property type="entry name" value="AhpD-like"/>
    <property type="match status" value="1"/>
</dbReference>
<feature type="domain" description="AB hydrolase-1" evidence="2">
    <location>
        <begin position="22"/>
        <end position="242"/>
    </location>
</feature>
<dbReference type="EMBL" id="BMTD01000012">
    <property type="protein sequence ID" value="GGV08565.1"/>
    <property type="molecule type" value="Genomic_DNA"/>
</dbReference>
<dbReference type="InterPro" id="IPR029058">
    <property type="entry name" value="AB_hydrolase_fold"/>
</dbReference>
<reference evidence="3" key="2">
    <citation type="submission" date="2020-09" db="EMBL/GenBank/DDBJ databases">
        <authorList>
            <person name="Sun Q."/>
            <person name="Ohkuma M."/>
        </authorList>
    </citation>
    <scope>NUCLEOTIDE SEQUENCE</scope>
    <source>
        <strain evidence="3">JCM 4369</strain>
    </source>
</reference>
<protein>
    <submittedName>
        <fullName evidence="3">3-oxoadipate enol-lactonase</fullName>
    </submittedName>
</protein>
<dbReference type="PANTHER" id="PTHR33570:SF2">
    <property type="entry name" value="CARBOXYMUCONOLACTONE DECARBOXYLASE-LIKE DOMAIN-CONTAINING PROTEIN"/>
    <property type="match status" value="1"/>
</dbReference>
<sequence>MTETLPHHLAEGPASAPPLLLGPSLGTSYALWDAVAPELSAAHRVVRWDLPGHGGSPPGLIGPGATVGDLAALVLALADALGLGRFAYAGVSLGGAVGLHLAVHHPERLTSLAVLCSSAHFGNGTAWRERARRVRDEGMAWLVESADARWFTPGFSVPRLVRDHREADPGAYAACCDALAAFDLRDRLGEITVPTLLVAGREDPATPPAHLREIADAVPGATLVELPGASHLAPAQCPAAVLSALRTQLDGPAAGGMAVRREVLGDAHVDRAQARQTPFTARFQDFVSRYAWGEIWTDPTLSRRERSMITLTALVAHGHDDELAMHVRAARRNGLTAQEIGAVLLQTAVYCGVPAANSAFATAQRVLAEEDGEDGKGGEDARAEGRG</sequence>
<dbReference type="InterPro" id="IPR029032">
    <property type="entry name" value="AhpD-like"/>
</dbReference>
<dbReference type="GO" id="GO:0042952">
    <property type="term" value="P:beta-ketoadipate pathway"/>
    <property type="evidence" value="ECO:0007669"/>
    <property type="project" value="InterPro"/>
</dbReference>
<dbReference type="Gene3D" id="3.40.50.1820">
    <property type="entry name" value="alpha/beta hydrolase"/>
    <property type="match status" value="1"/>
</dbReference>
<dbReference type="InterPro" id="IPR012788">
    <property type="entry name" value="Decarb_PcaC"/>
</dbReference>